<keyword evidence="4" id="KW-1185">Reference proteome</keyword>
<proteinExistence type="predicted"/>
<dbReference type="Proteomes" id="UP000217265">
    <property type="component" value="Chromosome"/>
</dbReference>
<keyword evidence="1" id="KW-0472">Membrane</keyword>
<feature type="transmembrane region" description="Helical" evidence="1">
    <location>
        <begin position="17"/>
        <end position="36"/>
    </location>
</feature>
<organism evidence="3 4">
    <name type="scientific">Nibricoccus aquaticus</name>
    <dbReference type="NCBI Taxonomy" id="2576891"/>
    <lineage>
        <taxon>Bacteria</taxon>
        <taxon>Pseudomonadati</taxon>
        <taxon>Verrucomicrobiota</taxon>
        <taxon>Opitutia</taxon>
        <taxon>Opitutales</taxon>
        <taxon>Opitutaceae</taxon>
        <taxon>Nibricoccus</taxon>
    </lineage>
</organism>
<keyword evidence="1" id="KW-0812">Transmembrane</keyword>
<evidence type="ECO:0000313" key="3">
    <source>
        <dbReference type="EMBL" id="ATC63512.1"/>
    </source>
</evidence>
<reference evidence="3 4" key="1">
    <citation type="submission" date="2017-09" db="EMBL/GenBank/DDBJ databases">
        <title>Complete genome sequence of Verrucomicrobial strain HZ-65, isolated from freshwater.</title>
        <authorList>
            <person name="Choi A."/>
        </authorList>
    </citation>
    <scope>NUCLEOTIDE SEQUENCE [LARGE SCALE GENOMIC DNA]</scope>
    <source>
        <strain evidence="3 4">HZ-65</strain>
    </source>
</reference>
<sequence length="173" mass="19323">MSDLAKPLTEKPGPPELWAAIAIIAVIFALAASISIPSNTTAWKNAEYALAHWQPTPARVEHVSRYFKKRFYATYSGSYVFQSKKHLFQTKKFEESGLSRAIGKTPYEGSDVTVHVNPANPSESLFEASAQRDLFRAETMDARYLATSGGILCVLGIAMHIRDRRRFARESRA</sequence>
<evidence type="ECO:0000313" key="4">
    <source>
        <dbReference type="Proteomes" id="UP000217265"/>
    </source>
</evidence>
<keyword evidence="1" id="KW-1133">Transmembrane helix</keyword>
<dbReference type="KEGG" id="vbh:CMV30_05830"/>
<accession>A0A290QI15</accession>
<gene>
    <name evidence="3" type="ORF">CMV30_05830</name>
</gene>
<dbReference type="AlphaFoldDB" id="A0A290QI15"/>
<dbReference type="RefSeq" id="WP_096055144.1">
    <property type="nucleotide sequence ID" value="NZ_CP023344.1"/>
</dbReference>
<evidence type="ECO:0000259" key="2">
    <source>
        <dbReference type="Pfam" id="PF12158"/>
    </source>
</evidence>
<feature type="transmembrane region" description="Helical" evidence="1">
    <location>
        <begin position="142"/>
        <end position="161"/>
    </location>
</feature>
<name>A0A290QI15_9BACT</name>
<feature type="domain" description="DUF3592" evidence="2">
    <location>
        <begin position="65"/>
        <end position="127"/>
    </location>
</feature>
<dbReference type="Pfam" id="PF12158">
    <property type="entry name" value="DUF3592"/>
    <property type="match status" value="1"/>
</dbReference>
<protein>
    <recommendedName>
        <fullName evidence="2">DUF3592 domain-containing protein</fullName>
    </recommendedName>
</protein>
<dbReference type="EMBL" id="CP023344">
    <property type="protein sequence ID" value="ATC63512.1"/>
    <property type="molecule type" value="Genomic_DNA"/>
</dbReference>
<evidence type="ECO:0000256" key="1">
    <source>
        <dbReference type="SAM" id="Phobius"/>
    </source>
</evidence>
<dbReference type="InterPro" id="IPR021994">
    <property type="entry name" value="DUF3592"/>
</dbReference>